<feature type="signal peptide" evidence="1">
    <location>
        <begin position="1"/>
        <end position="22"/>
    </location>
</feature>
<proteinExistence type="predicted"/>
<sequence length="157" mass="16451">MKKKVVLLILVLLMTASVSTFAVGIGAGGTFGWSADNGLYGGFLSLKLDDWPLLGIDFSSSSSGFRIGATADWWQLNENLSGVVNWYWGLGGYGRLALGSPTSFALGARLPVGLNAYVLDPLELFIEAAPSVGASVSSGGVGLDWGVQGALGFRFWL</sequence>
<dbReference type="AlphaFoldDB" id="A0AAJ1ID14"/>
<reference evidence="2 3" key="1">
    <citation type="submission" date="2022-12" db="EMBL/GenBank/DDBJ databases">
        <title>Metagenome assembled genome from gulf of manar.</title>
        <authorList>
            <person name="Kohli P."/>
            <person name="Pk S."/>
            <person name="Venkata Ramana C."/>
            <person name="Sasikala C."/>
        </authorList>
    </citation>
    <scope>NUCLEOTIDE SEQUENCE [LARGE SCALE GENOMIC DNA]</scope>
    <source>
        <strain evidence="2">JB008</strain>
    </source>
</reference>
<organism evidence="2 3">
    <name type="scientific">Candidatus Thalassospirochaeta sargassi</name>
    <dbReference type="NCBI Taxonomy" id="3119039"/>
    <lineage>
        <taxon>Bacteria</taxon>
        <taxon>Pseudomonadati</taxon>
        <taxon>Spirochaetota</taxon>
        <taxon>Spirochaetia</taxon>
        <taxon>Spirochaetales</taxon>
        <taxon>Spirochaetaceae</taxon>
        <taxon>Candidatus Thalassospirochaeta</taxon>
    </lineage>
</organism>
<gene>
    <name evidence="2" type="ORF">PQJ61_02150</name>
</gene>
<dbReference type="EMBL" id="JAQQAL010000008">
    <property type="protein sequence ID" value="MDC7225548.1"/>
    <property type="molecule type" value="Genomic_DNA"/>
</dbReference>
<name>A0AAJ1ID14_9SPIO</name>
<protein>
    <recommendedName>
        <fullName evidence="4">Outer membrane protein beta-barrel domain-containing protein</fullName>
    </recommendedName>
</protein>
<evidence type="ECO:0000256" key="1">
    <source>
        <dbReference type="SAM" id="SignalP"/>
    </source>
</evidence>
<evidence type="ECO:0000313" key="2">
    <source>
        <dbReference type="EMBL" id="MDC7225548.1"/>
    </source>
</evidence>
<feature type="chain" id="PRO_5042610969" description="Outer membrane protein beta-barrel domain-containing protein" evidence="1">
    <location>
        <begin position="23"/>
        <end position="157"/>
    </location>
</feature>
<dbReference type="Proteomes" id="UP001221217">
    <property type="component" value="Unassembled WGS sequence"/>
</dbReference>
<evidence type="ECO:0008006" key="4">
    <source>
        <dbReference type="Google" id="ProtNLM"/>
    </source>
</evidence>
<accession>A0AAJ1ID14</accession>
<evidence type="ECO:0000313" key="3">
    <source>
        <dbReference type="Proteomes" id="UP001221217"/>
    </source>
</evidence>
<keyword evidence="1" id="KW-0732">Signal</keyword>
<comment type="caution">
    <text evidence="2">The sequence shown here is derived from an EMBL/GenBank/DDBJ whole genome shotgun (WGS) entry which is preliminary data.</text>
</comment>